<proteinExistence type="predicted"/>
<dbReference type="EMBL" id="JAVSGH010000004">
    <property type="protein sequence ID" value="MDT3724264.1"/>
    <property type="molecule type" value="Genomic_DNA"/>
</dbReference>
<protein>
    <submittedName>
        <fullName evidence="1">Uncharacterized protein</fullName>
    </submittedName>
</protein>
<evidence type="ECO:0000313" key="2">
    <source>
        <dbReference type="Proteomes" id="UP001181313"/>
    </source>
</evidence>
<sequence>MSLKETTAELANRIARASFSHADAEAHPLFPTFRLAFARDTGRLPTGTDVFDAVSAPDVF</sequence>
<reference evidence="1" key="1">
    <citation type="submission" date="2024-05" db="EMBL/GenBank/DDBJ databases">
        <title>30 novel species of actinomycetes from the DSMZ collection.</title>
        <authorList>
            <person name="Nouioui I."/>
        </authorList>
    </citation>
    <scope>NUCLEOTIDE SEQUENCE</scope>
    <source>
        <strain evidence="1">DSM 41972</strain>
    </source>
</reference>
<dbReference type="RefSeq" id="WP_093550568.1">
    <property type="nucleotide sequence ID" value="NZ_JAVSGH010000004.1"/>
</dbReference>
<accession>A0ABU3HU89</accession>
<gene>
    <name evidence="1" type="ORF">ROS62_04930</name>
</gene>
<name>A0ABU3HU89_9ACTN</name>
<dbReference type="Proteomes" id="UP001181313">
    <property type="component" value="Unassembled WGS sequence"/>
</dbReference>
<comment type="caution">
    <text evidence="1">The sequence shown here is derived from an EMBL/GenBank/DDBJ whole genome shotgun (WGS) entry which is preliminary data.</text>
</comment>
<organism evidence="1 2">
    <name type="scientific">Streptomyces althioticus subsp. attaecolombicae</name>
    <dbReference type="NCBI Taxonomy" id="3075534"/>
    <lineage>
        <taxon>Bacteria</taxon>
        <taxon>Bacillati</taxon>
        <taxon>Actinomycetota</taxon>
        <taxon>Actinomycetes</taxon>
        <taxon>Kitasatosporales</taxon>
        <taxon>Streptomycetaceae</taxon>
        <taxon>Streptomyces</taxon>
        <taxon>Streptomyces althioticus group</taxon>
    </lineage>
</organism>
<evidence type="ECO:0000313" key="1">
    <source>
        <dbReference type="EMBL" id="MDT3724264.1"/>
    </source>
</evidence>
<keyword evidence="2" id="KW-1185">Reference proteome</keyword>